<sequence>MLTAVGGVIIMTAIAFGFYFSMPESVLTEQPARLVELQPVDEQLENVHELYFKQKAQDILMESLELLELMEEYDPLLLANHRQRRDVNDLAPNRISRSDDLSAEVNYGVRRRVQREYDLGTLPIDYRRIVVGQPSRRTRRHAILKEDLERAKRSAQQNYQRLEREYNRCRKEAPNGKLCDQIYEKLQNLSDVLNARFLEVANLLQGFHEQGSSTGKTTATYPAVFFSTTDGAGVSTSERSTSYRQEAHAPKHDPTIATVEQLVNQMNITQSVPVEEEEDVTTPVPFDPSLHVPVENGSIRNLDDLFDHMGLGGGNSSNSSSSSSSTATPKWSSTEGYLFESDVESSTGSTRTTAKPTSPPTTKRSWTTTKSPLQIARNLHDVVDQLQLAQMLQPHPFHEDLLNPPANIDEFVMSRSRNRDHMHHDHETRPVENSADDVMRSVQQHQLHHHNLQQQQHPLVVGPSAPFLNLCDQLRSASGNTGPLKPAHTGFQAAAGIPITGEATKASSQIIVNSAYGGGYVPNTVCFYQNAPPAGTHTAFGFRPATGPYHVYPPHHGPVGYQQQQQPQPGYPAAGGKHPLNDPAIDAFIQPRIPEGV</sequence>
<protein>
    <submittedName>
        <fullName evidence="3">Uncharacterized protein</fullName>
    </submittedName>
</protein>
<keyword evidence="4" id="KW-1185">Reference proteome</keyword>
<evidence type="ECO:0000256" key="1">
    <source>
        <dbReference type="SAM" id="Coils"/>
    </source>
</evidence>
<evidence type="ECO:0000256" key="2">
    <source>
        <dbReference type="SAM" id="MobiDB-lite"/>
    </source>
</evidence>
<accession>A0A182R0D2</accession>
<dbReference type="VEuPathDB" id="VectorBase:AFAF020469"/>
<feature type="compositionally biased region" description="Polar residues" evidence="2">
    <location>
        <begin position="232"/>
        <end position="244"/>
    </location>
</feature>
<name>A0A182R0D2_9DIPT</name>
<organism evidence="3 4">
    <name type="scientific">Anopheles farauti</name>
    <dbReference type="NCBI Taxonomy" id="69004"/>
    <lineage>
        <taxon>Eukaryota</taxon>
        <taxon>Metazoa</taxon>
        <taxon>Ecdysozoa</taxon>
        <taxon>Arthropoda</taxon>
        <taxon>Hexapoda</taxon>
        <taxon>Insecta</taxon>
        <taxon>Pterygota</taxon>
        <taxon>Neoptera</taxon>
        <taxon>Endopterygota</taxon>
        <taxon>Diptera</taxon>
        <taxon>Nematocera</taxon>
        <taxon>Culicoidea</taxon>
        <taxon>Culicidae</taxon>
        <taxon>Anophelinae</taxon>
        <taxon>Anopheles</taxon>
    </lineage>
</organism>
<dbReference type="AlphaFoldDB" id="A0A182R0D2"/>
<feature type="region of interest" description="Disordered" evidence="2">
    <location>
        <begin position="273"/>
        <end position="369"/>
    </location>
</feature>
<feature type="region of interest" description="Disordered" evidence="2">
    <location>
        <begin position="555"/>
        <end position="575"/>
    </location>
</feature>
<dbReference type="EMBL" id="AXCN02000549">
    <property type="status" value="NOT_ANNOTATED_CDS"/>
    <property type="molecule type" value="Genomic_DNA"/>
</dbReference>
<keyword evidence="1" id="KW-0175">Coiled coil</keyword>
<dbReference type="EnsemblMetazoa" id="AFAF020469-RA">
    <property type="protein sequence ID" value="AFAF020469-PA"/>
    <property type="gene ID" value="AFAF020469"/>
</dbReference>
<feature type="region of interest" description="Disordered" evidence="2">
    <location>
        <begin position="232"/>
        <end position="251"/>
    </location>
</feature>
<evidence type="ECO:0000313" key="4">
    <source>
        <dbReference type="Proteomes" id="UP000075886"/>
    </source>
</evidence>
<dbReference type="STRING" id="69004.A0A182R0D2"/>
<feature type="compositionally biased region" description="Low complexity" evidence="2">
    <location>
        <begin position="349"/>
        <end position="369"/>
    </location>
</feature>
<feature type="coiled-coil region" evidence="1">
    <location>
        <begin position="145"/>
        <end position="172"/>
    </location>
</feature>
<dbReference type="Proteomes" id="UP000075886">
    <property type="component" value="Unassembled WGS sequence"/>
</dbReference>
<feature type="compositionally biased region" description="Low complexity" evidence="2">
    <location>
        <begin position="316"/>
        <end position="325"/>
    </location>
</feature>
<proteinExistence type="predicted"/>
<evidence type="ECO:0000313" key="3">
    <source>
        <dbReference type="EnsemblMetazoa" id="AFAF020469-PA"/>
    </source>
</evidence>
<feature type="compositionally biased region" description="Polar residues" evidence="2">
    <location>
        <begin position="326"/>
        <end position="335"/>
    </location>
</feature>
<reference evidence="4" key="1">
    <citation type="submission" date="2014-01" db="EMBL/GenBank/DDBJ databases">
        <title>The Genome Sequence of Anopheles farauti FAR1 (V2).</title>
        <authorList>
            <consortium name="The Broad Institute Genomics Platform"/>
            <person name="Neafsey D.E."/>
            <person name="Besansky N."/>
            <person name="Howell P."/>
            <person name="Walton C."/>
            <person name="Young S.K."/>
            <person name="Zeng Q."/>
            <person name="Gargeya S."/>
            <person name="Fitzgerald M."/>
            <person name="Haas B."/>
            <person name="Abouelleil A."/>
            <person name="Allen A.W."/>
            <person name="Alvarado L."/>
            <person name="Arachchi H.M."/>
            <person name="Berlin A.M."/>
            <person name="Chapman S.B."/>
            <person name="Gainer-Dewar J."/>
            <person name="Goldberg J."/>
            <person name="Griggs A."/>
            <person name="Gujja S."/>
            <person name="Hansen M."/>
            <person name="Howarth C."/>
            <person name="Imamovic A."/>
            <person name="Ireland A."/>
            <person name="Larimer J."/>
            <person name="McCowan C."/>
            <person name="Murphy C."/>
            <person name="Pearson M."/>
            <person name="Poon T.W."/>
            <person name="Priest M."/>
            <person name="Roberts A."/>
            <person name="Saif S."/>
            <person name="Shea T."/>
            <person name="Sisk P."/>
            <person name="Sykes S."/>
            <person name="Wortman J."/>
            <person name="Nusbaum C."/>
            <person name="Birren B."/>
        </authorList>
    </citation>
    <scope>NUCLEOTIDE SEQUENCE [LARGE SCALE GENOMIC DNA]</scope>
    <source>
        <strain evidence="4">FAR1</strain>
    </source>
</reference>
<reference evidence="3" key="2">
    <citation type="submission" date="2020-05" db="UniProtKB">
        <authorList>
            <consortium name="EnsemblMetazoa"/>
        </authorList>
    </citation>
    <scope>IDENTIFICATION</scope>
    <source>
        <strain evidence="3">FAR1</strain>
    </source>
</reference>